<evidence type="ECO:0000259" key="2">
    <source>
        <dbReference type="Pfam" id="PF13439"/>
    </source>
</evidence>
<gene>
    <name evidence="3" type="ORF">HOP52_00900</name>
</gene>
<reference evidence="3 4" key="1">
    <citation type="submission" date="2020-05" db="EMBL/GenBank/DDBJ databases">
        <title>Comparative genomic analysis of denitrifying bacteria from Halomonas genus.</title>
        <authorList>
            <person name="Wang L."/>
            <person name="Shao Z."/>
        </authorList>
    </citation>
    <scope>NUCLEOTIDE SEQUENCE [LARGE SCALE GENOMIC DNA]</scope>
    <source>
        <strain evidence="3 4">A4</strain>
    </source>
</reference>
<sequence>MPKKPLAILTPKTYNGGAENVAAHLSRHFHENYDVSVLAFDTLRTDYEYAGTMVDLALPKVTGIIQRLYMLWQAVMKVRHYKKTVMPVACISLIGHPNLTNVLSRQGEFCVISVRTYMRRSPNFIKHFLQKQLVYQVYNRADKVVAICEGVRKDLVDYYGVNPNKIEVIYPYFHVAEIQKKSQELIEDEWHGVFSKPVIITAGRLTYDKGQWHLIKAFSLVKAEIPDAVLVILGRGEMEADLKHLAGRSGYSDDIHFMGYCNNPFKYISSASVFAFPSLIEGFGNALGEALACGTPAVACDCDVGPREILAPETDFHSKAQCIEQYPAGFLVPAFDETCDMETKIPTTVESDMANALLRVLQDDVLRKSMSSAASQRAWCFDTAPGTGRWDALLESN</sequence>
<feature type="domain" description="Glycosyl transferase family 1" evidence="1">
    <location>
        <begin position="196"/>
        <end position="313"/>
    </location>
</feature>
<feature type="domain" description="Glycosyltransferase subfamily 4-like N-terminal" evidence="2">
    <location>
        <begin position="16"/>
        <end position="171"/>
    </location>
</feature>
<evidence type="ECO:0000313" key="4">
    <source>
        <dbReference type="Proteomes" id="UP000814385"/>
    </source>
</evidence>
<dbReference type="InterPro" id="IPR028098">
    <property type="entry name" value="Glyco_trans_4-like_N"/>
</dbReference>
<dbReference type="InterPro" id="IPR001296">
    <property type="entry name" value="Glyco_trans_1"/>
</dbReference>
<evidence type="ECO:0000313" key="3">
    <source>
        <dbReference type="EMBL" id="MCG6656336.1"/>
    </source>
</evidence>
<dbReference type="CDD" id="cd03811">
    <property type="entry name" value="GT4_GT28_WabH-like"/>
    <property type="match status" value="1"/>
</dbReference>
<organism evidence="3 4">
    <name type="scientific">Billgrantia campisalis</name>
    <dbReference type="NCBI Taxonomy" id="74661"/>
    <lineage>
        <taxon>Bacteria</taxon>
        <taxon>Pseudomonadati</taxon>
        <taxon>Pseudomonadota</taxon>
        <taxon>Gammaproteobacteria</taxon>
        <taxon>Oceanospirillales</taxon>
        <taxon>Halomonadaceae</taxon>
        <taxon>Billgrantia</taxon>
    </lineage>
</organism>
<keyword evidence="4" id="KW-1185">Reference proteome</keyword>
<evidence type="ECO:0000259" key="1">
    <source>
        <dbReference type="Pfam" id="PF00534"/>
    </source>
</evidence>
<dbReference type="Proteomes" id="UP000814385">
    <property type="component" value="Unassembled WGS sequence"/>
</dbReference>
<dbReference type="EMBL" id="JABFUC010000001">
    <property type="protein sequence ID" value="MCG6656336.1"/>
    <property type="molecule type" value="Genomic_DNA"/>
</dbReference>
<dbReference type="SUPFAM" id="SSF53756">
    <property type="entry name" value="UDP-Glycosyltransferase/glycogen phosphorylase"/>
    <property type="match status" value="1"/>
</dbReference>
<dbReference type="Pfam" id="PF00534">
    <property type="entry name" value="Glycos_transf_1"/>
    <property type="match status" value="1"/>
</dbReference>
<proteinExistence type="predicted"/>
<dbReference type="Pfam" id="PF13439">
    <property type="entry name" value="Glyco_transf_4"/>
    <property type="match status" value="1"/>
</dbReference>
<dbReference type="PANTHER" id="PTHR12526">
    <property type="entry name" value="GLYCOSYLTRANSFERASE"/>
    <property type="match status" value="1"/>
</dbReference>
<name>A0ABS9P409_9GAMM</name>
<comment type="caution">
    <text evidence="3">The sequence shown here is derived from an EMBL/GenBank/DDBJ whole genome shotgun (WGS) entry which is preliminary data.</text>
</comment>
<dbReference type="RefSeq" id="WP_238975013.1">
    <property type="nucleotide sequence ID" value="NZ_JABFUC010000001.1"/>
</dbReference>
<protein>
    <submittedName>
        <fullName evidence="3">Glycosyltransferase</fullName>
    </submittedName>
</protein>
<accession>A0ABS9P409</accession>
<dbReference type="Gene3D" id="3.40.50.2000">
    <property type="entry name" value="Glycogen Phosphorylase B"/>
    <property type="match status" value="2"/>
</dbReference>